<evidence type="ECO:0000259" key="3">
    <source>
        <dbReference type="Pfam" id="PF00501"/>
    </source>
</evidence>
<dbReference type="InterPro" id="IPR045851">
    <property type="entry name" value="AMP-bd_C_sf"/>
</dbReference>
<dbReference type="InterPro" id="IPR000873">
    <property type="entry name" value="AMP-dep_synth/lig_dom"/>
</dbReference>
<dbReference type="Pfam" id="PF00501">
    <property type="entry name" value="AMP-binding"/>
    <property type="match status" value="1"/>
</dbReference>
<name>A0A7C2K347_UNCW3</name>
<feature type="domain" description="AMP-binding enzyme C-terminal" evidence="4">
    <location>
        <begin position="457"/>
        <end position="529"/>
    </location>
</feature>
<dbReference type="PANTHER" id="PTHR43201:SF5">
    <property type="entry name" value="MEDIUM-CHAIN ACYL-COA LIGASE ACSF2, MITOCHONDRIAL"/>
    <property type="match status" value="1"/>
</dbReference>
<evidence type="ECO:0000256" key="1">
    <source>
        <dbReference type="ARBA" id="ARBA00006432"/>
    </source>
</evidence>
<dbReference type="SUPFAM" id="SSF56801">
    <property type="entry name" value="Acetyl-CoA synthetase-like"/>
    <property type="match status" value="1"/>
</dbReference>
<accession>A0A7C2K347</accession>
<dbReference type="InterPro" id="IPR025110">
    <property type="entry name" value="AMP-bd_C"/>
</dbReference>
<evidence type="ECO:0000259" key="4">
    <source>
        <dbReference type="Pfam" id="PF13193"/>
    </source>
</evidence>
<dbReference type="InterPro" id="IPR042099">
    <property type="entry name" value="ANL_N_sf"/>
</dbReference>
<reference evidence="5" key="1">
    <citation type="journal article" date="2020" name="mSystems">
        <title>Genome- and Community-Level Interaction Insights into Carbon Utilization and Element Cycling Functions of Hydrothermarchaeota in Hydrothermal Sediment.</title>
        <authorList>
            <person name="Zhou Z."/>
            <person name="Liu Y."/>
            <person name="Xu W."/>
            <person name="Pan J."/>
            <person name="Luo Z.H."/>
            <person name="Li M."/>
        </authorList>
    </citation>
    <scope>NUCLEOTIDE SEQUENCE [LARGE SCALE GENOMIC DNA]</scope>
    <source>
        <strain evidence="5">SpSt-34</strain>
    </source>
</reference>
<dbReference type="Gene3D" id="3.30.300.30">
    <property type="match status" value="1"/>
</dbReference>
<organism evidence="5">
    <name type="scientific">candidate division WOR-3 bacterium</name>
    <dbReference type="NCBI Taxonomy" id="2052148"/>
    <lineage>
        <taxon>Bacteria</taxon>
        <taxon>Bacteria division WOR-3</taxon>
    </lineage>
</organism>
<dbReference type="AlphaFoldDB" id="A0A7C2K347"/>
<comment type="similarity">
    <text evidence="1">Belongs to the ATP-dependent AMP-binding enzyme family.</text>
</comment>
<keyword evidence="2 5" id="KW-0436">Ligase</keyword>
<dbReference type="EMBL" id="DSOL01000032">
    <property type="protein sequence ID" value="HEN27300.1"/>
    <property type="molecule type" value="Genomic_DNA"/>
</dbReference>
<proteinExistence type="inferred from homology"/>
<evidence type="ECO:0000313" key="5">
    <source>
        <dbReference type="EMBL" id="HEN27300.1"/>
    </source>
</evidence>
<protein>
    <submittedName>
        <fullName evidence="5">O-succinylbenzoate--CoA ligase</fullName>
    </submittedName>
</protein>
<evidence type="ECO:0000256" key="2">
    <source>
        <dbReference type="ARBA" id="ARBA00022598"/>
    </source>
</evidence>
<dbReference type="PANTHER" id="PTHR43201">
    <property type="entry name" value="ACYL-COA SYNTHETASE"/>
    <property type="match status" value="1"/>
</dbReference>
<dbReference type="Pfam" id="PF13193">
    <property type="entry name" value="AMP-binding_C"/>
    <property type="match status" value="1"/>
</dbReference>
<dbReference type="Gene3D" id="3.40.50.12780">
    <property type="entry name" value="N-terminal domain of ligase-like"/>
    <property type="match status" value="1"/>
</dbReference>
<gene>
    <name evidence="5" type="ORF">ENQ77_01255</name>
</gene>
<dbReference type="GO" id="GO:0031956">
    <property type="term" value="F:medium-chain fatty acid-CoA ligase activity"/>
    <property type="evidence" value="ECO:0007669"/>
    <property type="project" value="TreeGrafter"/>
</dbReference>
<feature type="domain" description="AMP-dependent synthetase/ligase" evidence="3">
    <location>
        <begin position="36"/>
        <end position="407"/>
    </location>
</feature>
<dbReference type="GO" id="GO:0006631">
    <property type="term" value="P:fatty acid metabolic process"/>
    <property type="evidence" value="ECO:0007669"/>
    <property type="project" value="TreeGrafter"/>
</dbReference>
<comment type="caution">
    <text evidence="5">The sequence shown here is derived from an EMBL/GenBank/DDBJ whole genome shotgun (WGS) entry which is preliminary data.</text>
</comment>
<sequence>MGGEKMGKVFRYTDEMIEEYVKAGYWTKELTVDFWDRNALLYPEKEAIVDSKCRLTWSQAKQKIDTLALNLINLGFKKDDVILVQLYNSVELTLIRLACEKAGILLAIVPYTFRHAEIESVLKYVCVKGVVIPYEFRSVNYFEMYKEINSHVKGLEYIFIVGDKIPENTISLQEMMENKPKTPAEESLLDKRKFGPFEFQEIMVTSGTTGLPKCVEWTGCARLCQARHYIKRLNLTEEDVIAAFAPSIGGSTECIVHRAAPQVAAKIVMLERFTPEKACEMIEKEKITVVGIVPTMLIRLLEYPKLKEHNLTSLRVMVTSTAPLPPYVAKKAEEKLGCIIVQGYGSMDSGGITISGIEDSPEVRWFTVGKPFPGVEVKLINEEGKEVPTNEVGIVTVRGPTCVGGYYNDPESTRKAWEGGRFKMGDLGMFDVEGNLKLVGRTSDVIIRGGQNIYPKEIEDILFQHEKIAEVAIVRMPDPEMGEKACAFVVVKPGEVFTFEEMVSFLKQKRIAPFKIPERLEIVESLPLTPGENKVNKRLLEEMIVEKLKKEGVIKN</sequence>